<feature type="region of interest" description="Disordered" evidence="1">
    <location>
        <begin position="175"/>
        <end position="208"/>
    </location>
</feature>
<evidence type="ECO:0000313" key="2">
    <source>
        <dbReference type="Proteomes" id="UP000504617"/>
    </source>
</evidence>
<reference evidence="3" key="1">
    <citation type="submission" date="2025-08" db="UniProtKB">
        <authorList>
            <consortium name="RefSeq"/>
        </authorList>
    </citation>
    <scope>IDENTIFICATION</scope>
    <source>
        <tissue evidence="3">Skeletal muscle</tissue>
    </source>
</reference>
<dbReference type="GO" id="GO:0035725">
    <property type="term" value="P:sodium ion transmembrane transport"/>
    <property type="evidence" value="ECO:0007669"/>
    <property type="project" value="TreeGrafter"/>
</dbReference>
<dbReference type="AlphaFoldDB" id="A0A6I9XVB4"/>
<protein>
    <submittedName>
        <fullName evidence="3">Potassium/sodium hyperpolarization-activated cyclic nucleotide-gated channel 3-like</fullName>
    </submittedName>
</protein>
<feature type="compositionally biased region" description="Low complexity" evidence="1">
    <location>
        <begin position="344"/>
        <end position="357"/>
    </location>
</feature>
<dbReference type="GO" id="GO:0030424">
    <property type="term" value="C:axon"/>
    <property type="evidence" value="ECO:0007669"/>
    <property type="project" value="TreeGrafter"/>
</dbReference>
<feature type="compositionally biased region" description="Low complexity" evidence="1">
    <location>
        <begin position="370"/>
        <end position="386"/>
    </location>
</feature>
<dbReference type="KEGG" id="tsr:106545623"/>
<dbReference type="OrthoDB" id="421226at2759"/>
<dbReference type="GO" id="GO:0003254">
    <property type="term" value="P:regulation of membrane depolarization"/>
    <property type="evidence" value="ECO:0007669"/>
    <property type="project" value="TreeGrafter"/>
</dbReference>
<dbReference type="PANTHER" id="PTHR45689">
    <property type="entry name" value="I[[H]] CHANNEL, ISOFORM E"/>
    <property type="match status" value="1"/>
</dbReference>
<feature type="region of interest" description="Disordered" evidence="1">
    <location>
        <begin position="313"/>
        <end position="427"/>
    </location>
</feature>
<accession>A0A6I9XVB4</accession>
<proteinExistence type="predicted"/>
<keyword evidence="2" id="KW-1185">Reference proteome</keyword>
<dbReference type="GO" id="GO:0098855">
    <property type="term" value="C:HCN channel complex"/>
    <property type="evidence" value="ECO:0007669"/>
    <property type="project" value="TreeGrafter"/>
</dbReference>
<dbReference type="RefSeq" id="XP_013917736.1">
    <property type="nucleotide sequence ID" value="XM_014062261.1"/>
</dbReference>
<sequence length="427" mass="45294">MAGESIRGIHSQQDQDLGFCVQSGKVISPVPQPVFNHTQKKRYTLVMNENETQEDSYKHPACICCRKKNSILLRKRAEHSSSTVNNEIIQQIVKHDQDMAHNIQDLQPMTVGRELSGKPLIWEPLVHAPLQTAAATTSVAIALTHQQSLATHIFLPPSSISSPLSPDSAALLRHPRRSQPSLGGSRPSSVSSPASGTQSHLQTPAAGSPCSPVVQCMFPLESTVGKGQVLSRPVQKGDPIPGMSQPKLSKTRGTSVSTSLLQQAAHSASVPPGQTLHYSLSRATGSHISLFLQPQQMVKHRSSQGLSAGRLTQDVRPLSASQPSLPNRLAQPSDTGSSQQAQKSSRSVTYRSSPSVPGLLGKPNTGTVGQPASSQQAPSKSSRSVSGATTPQSPASVPRHSTSSSRKGSVAFSPDVNTGKPKLPSHM</sequence>
<dbReference type="Proteomes" id="UP000504617">
    <property type="component" value="Unplaced"/>
</dbReference>
<evidence type="ECO:0000256" key="1">
    <source>
        <dbReference type="SAM" id="MobiDB-lite"/>
    </source>
</evidence>
<dbReference type="InterPro" id="IPR051413">
    <property type="entry name" value="K/Na_HCN_channel"/>
</dbReference>
<feature type="compositionally biased region" description="Polar residues" evidence="1">
    <location>
        <begin position="387"/>
        <end position="407"/>
    </location>
</feature>
<name>A0A6I9XVB4_9SAUR</name>
<feature type="region of interest" description="Disordered" evidence="1">
    <location>
        <begin position="227"/>
        <end position="258"/>
    </location>
</feature>
<feature type="compositionally biased region" description="Polar residues" evidence="1">
    <location>
        <begin position="246"/>
        <end position="258"/>
    </location>
</feature>
<dbReference type="PANTHER" id="PTHR45689:SF7">
    <property type="entry name" value="POTASSIUM_SODIUM HYPERPOLARIZATION-ACTIVATED CYCLIC NUCLEOTIDE-GATED CHANNEL 3"/>
    <property type="match status" value="1"/>
</dbReference>
<dbReference type="GO" id="GO:0005249">
    <property type="term" value="F:voltage-gated potassium channel activity"/>
    <property type="evidence" value="ECO:0007669"/>
    <property type="project" value="TreeGrafter"/>
</dbReference>
<dbReference type="GO" id="GO:0030425">
    <property type="term" value="C:dendrite"/>
    <property type="evidence" value="ECO:0007669"/>
    <property type="project" value="TreeGrafter"/>
</dbReference>
<feature type="compositionally biased region" description="Polar residues" evidence="1">
    <location>
        <begin position="319"/>
        <end position="343"/>
    </location>
</feature>
<organism evidence="2 3">
    <name type="scientific">Thamnophis sirtalis</name>
    <dbReference type="NCBI Taxonomy" id="35019"/>
    <lineage>
        <taxon>Eukaryota</taxon>
        <taxon>Metazoa</taxon>
        <taxon>Chordata</taxon>
        <taxon>Craniata</taxon>
        <taxon>Vertebrata</taxon>
        <taxon>Euteleostomi</taxon>
        <taxon>Lepidosauria</taxon>
        <taxon>Squamata</taxon>
        <taxon>Bifurcata</taxon>
        <taxon>Unidentata</taxon>
        <taxon>Episquamata</taxon>
        <taxon>Toxicofera</taxon>
        <taxon>Serpentes</taxon>
        <taxon>Colubroidea</taxon>
        <taxon>Colubridae</taxon>
        <taxon>Natricinae</taxon>
        <taxon>Thamnophis</taxon>
    </lineage>
</organism>
<evidence type="ECO:0000313" key="3">
    <source>
        <dbReference type="RefSeq" id="XP_013917736.1"/>
    </source>
</evidence>
<dbReference type="GeneID" id="106545623"/>
<feature type="compositionally biased region" description="Low complexity" evidence="1">
    <location>
        <begin position="180"/>
        <end position="199"/>
    </location>
</feature>
<gene>
    <name evidence="3" type="primary">LOC106545623</name>
</gene>